<evidence type="ECO:0000313" key="3">
    <source>
        <dbReference type="EMBL" id="CAC9974571.1"/>
    </source>
</evidence>
<protein>
    <submittedName>
        <fullName evidence="3">SDR family oxidoreductase</fullName>
    </submittedName>
</protein>
<gene>
    <name evidence="3" type="ORF">FLAPXU55_02268</name>
</gene>
<dbReference type="PRINTS" id="PR00080">
    <property type="entry name" value="SDRFAMILY"/>
</dbReference>
<comment type="caution">
    <text evidence="3">The sequence shown here is derived from an EMBL/GenBank/DDBJ whole genome shotgun (WGS) entry which is preliminary data.</text>
</comment>
<dbReference type="Gene3D" id="3.40.50.720">
    <property type="entry name" value="NAD(P)-binding Rossmann-like Domain"/>
    <property type="match status" value="1"/>
</dbReference>
<dbReference type="GO" id="GO:0016616">
    <property type="term" value="F:oxidoreductase activity, acting on the CH-OH group of donors, NAD or NADP as acceptor"/>
    <property type="evidence" value="ECO:0007669"/>
    <property type="project" value="TreeGrafter"/>
</dbReference>
<dbReference type="InterPro" id="IPR036291">
    <property type="entry name" value="NAD(P)-bd_dom_sf"/>
</dbReference>
<dbReference type="InterPro" id="IPR002347">
    <property type="entry name" value="SDR_fam"/>
</dbReference>
<reference evidence="3 4" key="1">
    <citation type="submission" date="2020-06" db="EMBL/GenBank/DDBJ databases">
        <authorList>
            <person name="Criscuolo A."/>
        </authorList>
    </citation>
    <scope>NUCLEOTIDE SEQUENCE [LARGE SCALE GENOMIC DNA]</scope>
    <source>
        <strain evidence="3">PXU-55</strain>
    </source>
</reference>
<dbReference type="EMBL" id="CAIJDE010000043">
    <property type="protein sequence ID" value="CAC9974571.1"/>
    <property type="molecule type" value="Genomic_DNA"/>
</dbReference>
<dbReference type="Pfam" id="PF13561">
    <property type="entry name" value="adh_short_C2"/>
    <property type="match status" value="1"/>
</dbReference>
<organism evidence="3 4">
    <name type="scientific">Flavobacterium panici</name>
    <dbReference type="NCBI Taxonomy" id="2654843"/>
    <lineage>
        <taxon>Bacteria</taxon>
        <taxon>Pseudomonadati</taxon>
        <taxon>Bacteroidota</taxon>
        <taxon>Flavobacteriia</taxon>
        <taxon>Flavobacteriales</taxon>
        <taxon>Flavobacteriaceae</taxon>
        <taxon>Flavobacterium</taxon>
    </lineage>
</organism>
<dbReference type="SUPFAM" id="SSF51735">
    <property type="entry name" value="NAD(P)-binding Rossmann-fold domains"/>
    <property type="match status" value="1"/>
</dbReference>
<proteinExistence type="inferred from homology"/>
<keyword evidence="2" id="KW-0560">Oxidoreductase</keyword>
<dbReference type="NCBIfam" id="NF005095">
    <property type="entry name" value="PRK06523.1"/>
    <property type="match status" value="1"/>
</dbReference>
<dbReference type="AlphaFoldDB" id="A0A9N8J1L2"/>
<dbReference type="PRINTS" id="PR00081">
    <property type="entry name" value="GDHRDH"/>
</dbReference>
<accession>A0A9N8J1L2</accession>
<dbReference type="Proteomes" id="UP000533639">
    <property type="component" value="Unassembled WGS sequence"/>
</dbReference>
<evidence type="ECO:0000256" key="1">
    <source>
        <dbReference type="ARBA" id="ARBA00006484"/>
    </source>
</evidence>
<dbReference type="FunFam" id="3.40.50.720:FF:000084">
    <property type="entry name" value="Short-chain dehydrogenase reductase"/>
    <property type="match status" value="1"/>
</dbReference>
<dbReference type="RefSeq" id="WP_180857749.1">
    <property type="nucleotide sequence ID" value="NZ_CAIJDE010000043.1"/>
</dbReference>
<dbReference type="InterPro" id="IPR020904">
    <property type="entry name" value="Sc_DH/Rdtase_CS"/>
</dbReference>
<dbReference type="PANTHER" id="PTHR42760">
    <property type="entry name" value="SHORT-CHAIN DEHYDROGENASES/REDUCTASES FAMILY MEMBER"/>
    <property type="match status" value="1"/>
</dbReference>
<evidence type="ECO:0000256" key="2">
    <source>
        <dbReference type="ARBA" id="ARBA00023002"/>
    </source>
</evidence>
<evidence type="ECO:0000313" key="4">
    <source>
        <dbReference type="Proteomes" id="UP000533639"/>
    </source>
</evidence>
<name>A0A9N8J1L2_9FLAO</name>
<sequence>MEIKSNYNTELEGKIALVTGGTKGIGKAIAERLYQAGAVVIVTARNEPELENTKTHFIAADLTVANDVLKLEEQIAEKFGTIDILINNVGGLTTPGGGYKVLTDSHWENELELNLISAIRLDRTLLPKMQEKKSGVIIHISSVAGKQALWNLNLAYAVSKAALNSYSKALSTEVASDGIRVITVAPGATKTPPMLKFVEDFALSSGIKNEDAEKELMKHVGGVPMGRMAEPEEVADLVGFLVSPRASYLTGSIYAIDGGSLPVI</sequence>
<comment type="similarity">
    <text evidence="1">Belongs to the short-chain dehydrogenases/reductases (SDR) family.</text>
</comment>
<dbReference type="PANTHER" id="PTHR42760:SF133">
    <property type="entry name" value="3-OXOACYL-[ACYL-CARRIER-PROTEIN] REDUCTASE"/>
    <property type="match status" value="1"/>
</dbReference>
<keyword evidence="4" id="KW-1185">Reference proteome</keyword>
<dbReference type="PROSITE" id="PS00061">
    <property type="entry name" value="ADH_SHORT"/>
    <property type="match status" value="1"/>
</dbReference>